<sequence length="611" mass="64656">MLFLGGFHSTILQFSTTGLPTPTPKDCQGYPRYIIKDYDTCDGIAATMKVTRKQLIEANPGLDCWYVPYNQYLCIPSDKSTNPSPPTSTCPLESRQYSLQSGDTCFAIAISYGISEDQLKSANNALNCQQIQPGLQLCIPPPQITTPTIKPPTCPTTASAYELQSGDSCITVSLKNNISVASLQISNPQLDCSKLVLGQVICIPISKPPVPTSSPLPSCGIGAISYTVKSGDTCSTIATSNGINIDRLQSVNPTMKCDQLAVGQLICIPLLCQNGEKSSPVKVGDTCEKIATSWKVTLDQLLKSNSGLDCKTLVAGQLICQPGTGTTTPTPTTSPVVCGKDAIQYSIKAGDTCYAIATKFTISVEKLQVANPSLKCDQLIMGQAVCIPSAVPSSTVSLTPTATPPPTCPSGTASYSVKSGDTCSTIATRNTITVEKLQSVNPNMKCEELALNQILCIPPQCQNNDKPYYVVSGDTCTKYMQSWMVNQAQLKMSNPGLDCDHLYVGQLICRPGGGTPTTTTTTATTVTSTSTPSVSCQKGTSQYSVQSGDTCYAIATKFAILVENLQAANPSLKCDQLMVGQVVCIPSAELPLTLLSQVILAAQLPLVIPSP</sequence>
<dbReference type="PANTHER" id="PTHR34997">
    <property type="entry name" value="AM15"/>
    <property type="match status" value="1"/>
</dbReference>
<feature type="domain" description="LysM" evidence="3">
    <location>
        <begin position="466"/>
        <end position="510"/>
    </location>
</feature>
<dbReference type="InterPro" id="IPR018392">
    <property type="entry name" value="LysM"/>
</dbReference>
<dbReference type="Gene3D" id="3.10.350.10">
    <property type="entry name" value="LysM domain"/>
    <property type="match status" value="9"/>
</dbReference>
<reference evidence="4 5" key="1">
    <citation type="submission" date="2023-04" db="EMBL/GenBank/DDBJ databases">
        <title>Genome of Basidiobolus ranarum AG-B5.</title>
        <authorList>
            <person name="Stajich J.E."/>
            <person name="Carter-House D."/>
            <person name="Gryganskyi A."/>
        </authorList>
    </citation>
    <scope>NUCLEOTIDE SEQUENCE [LARGE SCALE GENOMIC DNA]</scope>
    <source>
        <strain evidence="4 5">AG-B5</strain>
    </source>
</reference>
<evidence type="ECO:0000259" key="3">
    <source>
        <dbReference type="PROSITE" id="PS51782"/>
    </source>
</evidence>
<keyword evidence="5" id="KW-1185">Reference proteome</keyword>
<proteinExistence type="predicted"/>
<gene>
    <name evidence="4" type="ORF">K7432_017553</name>
</gene>
<feature type="domain" description="LysM" evidence="3">
    <location>
        <begin position="541"/>
        <end position="585"/>
    </location>
</feature>
<feature type="domain" description="LysM" evidence="3">
    <location>
        <begin position="31"/>
        <end position="75"/>
    </location>
</feature>
<feature type="domain" description="LysM" evidence="3">
    <location>
        <begin position="413"/>
        <end position="457"/>
    </location>
</feature>
<evidence type="ECO:0000313" key="4">
    <source>
        <dbReference type="EMBL" id="KAK9759459.1"/>
    </source>
</evidence>
<feature type="domain" description="LysM" evidence="3">
    <location>
        <begin position="343"/>
        <end position="387"/>
    </location>
</feature>
<keyword evidence="1" id="KW-0147">Chitin-binding</keyword>
<dbReference type="PROSITE" id="PS51782">
    <property type="entry name" value="LYSM"/>
    <property type="match status" value="9"/>
</dbReference>
<dbReference type="InterPro" id="IPR036779">
    <property type="entry name" value="LysM_dom_sf"/>
</dbReference>
<protein>
    <recommendedName>
        <fullName evidence="3">LysM domain-containing protein</fullName>
    </recommendedName>
</protein>
<name>A0ABR2WD77_9FUNG</name>
<dbReference type="Pfam" id="PF01476">
    <property type="entry name" value="LysM"/>
    <property type="match status" value="9"/>
</dbReference>
<evidence type="ECO:0000313" key="5">
    <source>
        <dbReference type="Proteomes" id="UP001479436"/>
    </source>
</evidence>
<keyword evidence="2" id="KW-0843">Virulence</keyword>
<dbReference type="EMBL" id="JASJQH010003962">
    <property type="protein sequence ID" value="KAK9759459.1"/>
    <property type="molecule type" value="Genomic_DNA"/>
</dbReference>
<dbReference type="Proteomes" id="UP001479436">
    <property type="component" value="Unassembled WGS sequence"/>
</dbReference>
<dbReference type="InterPro" id="IPR052210">
    <property type="entry name" value="LysM1-like"/>
</dbReference>
<feature type="domain" description="LysM" evidence="3">
    <location>
        <begin position="224"/>
        <end position="268"/>
    </location>
</feature>
<dbReference type="CDD" id="cd00118">
    <property type="entry name" value="LysM"/>
    <property type="match status" value="9"/>
</dbReference>
<evidence type="ECO:0000256" key="1">
    <source>
        <dbReference type="ARBA" id="ARBA00022669"/>
    </source>
</evidence>
<dbReference type="SUPFAM" id="SSF54106">
    <property type="entry name" value="LysM domain"/>
    <property type="match status" value="9"/>
</dbReference>
<feature type="domain" description="LysM" evidence="3">
    <location>
        <begin position="95"/>
        <end position="139"/>
    </location>
</feature>
<feature type="domain" description="LysM" evidence="3">
    <location>
        <begin position="159"/>
        <end position="203"/>
    </location>
</feature>
<dbReference type="SMART" id="SM00257">
    <property type="entry name" value="LysM"/>
    <property type="match status" value="9"/>
</dbReference>
<dbReference type="PANTHER" id="PTHR34997:SF1">
    <property type="entry name" value="PEPTIDOGLYCAN-BINDING LYSIN DOMAIN"/>
    <property type="match status" value="1"/>
</dbReference>
<organism evidence="4 5">
    <name type="scientific">Basidiobolus ranarum</name>
    <dbReference type="NCBI Taxonomy" id="34480"/>
    <lineage>
        <taxon>Eukaryota</taxon>
        <taxon>Fungi</taxon>
        <taxon>Fungi incertae sedis</taxon>
        <taxon>Zoopagomycota</taxon>
        <taxon>Entomophthoromycotina</taxon>
        <taxon>Basidiobolomycetes</taxon>
        <taxon>Basidiobolales</taxon>
        <taxon>Basidiobolaceae</taxon>
        <taxon>Basidiobolus</taxon>
    </lineage>
</organism>
<feature type="domain" description="LysM" evidence="3">
    <location>
        <begin position="277"/>
        <end position="321"/>
    </location>
</feature>
<accession>A0ABR2WD77</accession>
<evidence type="ECO:0000256" key="2">
    <source>
        <dbReference type="ARBA" id="ARBA00023026"/>
    </source>
</evidence>
<comment type="caution">
    <text evidence="4">The sequence shown here is derived from an EMBL/GenBank/DDBJ whole genome shotgun (WGS) entry which is preliminary data.</text>
</comment>